<dbReference type="RefSeq" id="WP_191252964.1">
    <property type="nucleotide sequence ID" value="NZ_BNAY01000001.1"/>
</dbReference>
<sequence>MSDAPAAPASALDGAKFTQSAPAFDPKQYGNLTEITKAVHDLTHNADDAHADLSHSSAAEQFYELETSVNTAVQRIGEINEAMATELKALRDSLVGEAGDALQSYGTAILKQSEDLYSALNGGQYGAAIGNVGHAIQAFAAGWWQIQSQMDKEQNSAKEILENEASRYIQEATTQQQVDSVQPWLKKELDSMYDQAAEERLKRLQEAVGALANQYNNRGNDLAPIQIVNGLADPGAAADVARQQQEALSPAKGTDQLAAGGEVDRTQDPLSELKPATEGAVATDPAQAEEAQAAAEQAAGGAGTGGAGSATDPALEQAKQQAADAAGALTDAAVPATEGATEGAAAGEGAAAPSEASTAQPATDPAADQALQDAKQAANDAINGLTSPPGGDTAGAGTDGSAGTGGGATPGSEGSGVVPAGGVGVPSAQQQAQSAADAKRKQALDDAKKAANDAIEGLTGQPATESGGPAGGGAGSGGDPASAAKDAAGQAIDDLASSSPDQQQALDQAKQAAQQAIDDLTGQGVTDPAALGQGASDAIDKMAQQTQDPATQEALANAKQAALDAINGDSAADTPRQEALDSAKNAVHQAIDGLEQPDSTPEEKQAFADAKAAVDKAIDGLSGSDPLADFLGGDQAAAQAASAPAPLGSGIDAGALDVGGSGGSGGGVGGSGGSAGGSAALPTAAGSAALGQFDTQPARGAAVPAAAVPTVSGMPALDPNLAQGGMPMGGMPMGGAPMGGGMGAGANGEQKEREPQIWLQAEEGSWGDGDKDGPRHRPVLGRD</sequence>
<proteinExistence type="predicted"/>
<feature type="compositionally biased region" description="Gly residues" evidence="1">
    <location>
        <begin position="468"/>
        <end position="478"/>
    </location>
</feature>
<feature type="compositionally biased region" description="Gly residues" evidence="1">
    <location>
        <begin position="734"/>
        <end position="746"/>
    </location>
</feature>
<feature type="compositionally biased region" description="Basic and acidic residues" evidence="1">
    <location>
        <begin position="437"/>
        <end position="451"/>
    </location>
</feature>
<feature type="compositionally biased region" description="Low complexity" evidence="1">
    <location>
        <begin position="425"/>
        <end position="436"/>
    </location>
</feature>
<keyword evidence="3" id="KW-1185">Reference proteome</keyword>
<feature type="region of interest" description="Disordered" evidence="1">
    <location>
        <begin position="734"/>
        <end position="783"/>
    </location>
</feature>
<feature type="region of interest" description="Disordered" evidence="1">
    <location>
        <begin position="339"/>
        <end position="555"/>
    </location>
</feature>
<comment type="caution">
    <text evidence="2">The sequence shown here is derived from an EMBL/GenBank/DDBJ whole genome shotgun (WGS) entry which is preliminary data.</text>
</comment>
<feature type="compositionally biased region" description="Low complexity" evidence="1">
    <location>
        <begin position="501"/>
        <end position="519"/>
    </location>
</feature>
<evidence type="ECO:0000313" key="3">
    <source>
        <dbReference type="Proteomes" id="UP000635387"/>
    </source>
</evidence>
<feature type="compositionally biased region" description="Low complexity" evidence="1">
    <location>
        <begin position="339"/>
        <end position="391"/>
    </location>
</feature>
<dbReference type="EMBL" id="BNAY01000001">
    <property type="protein sequence ID" value="GHH07847.1"/>
    <property type="molecule type" value="Genomic_DNA"/>
</dbReference>
<dbReference type="Proteomes" id="UP000635387">
    <property type="component" value="Unassembled WGS sequence"/>
</dbReference>
<evidence type="ECO:0000313" key="2">
    <source>
        <dbReference type="EMBL" id="GHH07847.1"/>
    </source>
</evidence>
<feature type="compositionally biased region" description="Basic and acidic residues" evidence="1">
    <location>
        <begin position="768"/>
        <end position="783"/>
    </location>
</feature>
<protein>
    <submittedName>
        <fullName evidence="2">Uncharacterized protein</fullName>
    </submittedName>
</protein>
<gene>
    <name evidence="2" type="ORF">GCM10017790_15020</name>
</gene>
<name>A0ABQ3LA30_9PSEU</name>
<feature type="compositionally biased region" description="Low complexity" evidence="1">
    <location>
        <begin position="309"/>
        <end position="323"/>
    </location>
</feature>
<reference evidence="3" key="1">
    <citation type="journal article" date="2019" name="Int. J. Syst. Evol. Microbiol.">
        <title>The Global Catalogue of Microorganisms (GCM) 10K type strain sequencing project: providing services to taxonomists for standard genome sequencing and annotation.</title>
        <authorList>
            <consortium name="The Broad Institute Genomics Platform"/>
            <consortium name="The Broad Institute Genome Sequencing Center for Infectious Disease"/>
            <person name="Wu L."/>
            <person name="Ma J."/>
        </authorList>
    </citation>
    <scope>NUCLEOTIDE SEQUENCE [LARGE SCALE GENOMIC DNA]</scope>
    <source>
        <strain evidence="3">CGMCC 4.7683</strain>
    </source>
</reference>
<feature type="compositionally biased region" description="Low complexity" evidence="1">
    <location>
        <begin position="479"/>
        <end position="489"/>
    </location>
</feature>
<organism evidence="2 3">
    <name type="scientific">Amycolatopsis oliviviridis</name>
    <dbReference type="NCBI Taxonomy" id="1471590"/>
    <lineage>
        <taxon>Bacteria</taxon>
        <taxon>Bacillati</taxon>
        <taxon>Actinomycetota</taxon>
        <taxon>Actinomycetes</taxon>
        <taxon>Pseudonocardiales</taxon>
        <taxon>Pseudonocardiaceae</taxon>
        <taxon>Amycolatopsis</taxon>
    </lineage>
</organism>
<feature type="region of interest" description="Disordered" evidence="1">
    <location>
        <begin position="277"/>
        <end position="323"/>
    </location>
</feature>
<accession>A0ABQ3LA30</accession>
<feature type="compositionally biased region" description="Gly residues" evidence="1">
    <location>
        <begin position="392"/>
        <end position="409"/>
    </location>
</feature>
<evidence type="ECO:0000256" key="1">
    <source>
        <dbReference type="SAM" id="MobiDB-lite"/>
    </source>
</evidence>
<feature type="compositionally biased region" description="Low complexity" evidence="1">
    <location>
        <begin position="282"/>
        <end position="299"/>
    </location>
</feature>